<evidence type="ECO:0000256" key="4">
    <source>
        <dbReference type="ARBA" id="ARBA00022618"/>
    </source>
</evidence>
<gene>
    <name evidence="10" type="ORF">F5878DRAFT_632685</name>
</gene>
<dbReference type="EMBL" id="MU806688">
    <property type="protein sequence ID" value="KAJ3833478.1"/>
    <property type="molecule type" value="Genomic_DNA"/>
</dbReference>
<proteinExistence type="inferred from homology"/>
<evidence type="ECO:0000313" key="11">
    <source>
        <dbReference type="Proteomes" id="UP001163846"/>
    </source>
</evidence>
<comment type="similarity">
    <text evidence="2">Belongs to the shugoshin family.</text>
</comment>
<dbReference type="GO" id="GO:0007059">
    <property type="term" value="P:chromosome segregation"/>
    <property type="evidence" value="ECO:0007669"/>
    <property type="project" value="UniProtKB-KW"/>
</dbReference>
<evidence type="ECO:0000256" key="7">
    <source>
        <dbReference type="ARBA" id="ARBA00023306"/>
    </source>
</evidence>
<evidence type="ECO:0000313" key="10">
    <source>
        <dbReference type="EMBL" id="KAJ3833478.1"/>
    </source>
</evidence>
<evidence type="ECO:0000256" key="6">
    <source>
        <dbReference type="ARBA" id="ARBA00023054"/>
    </source>
</evidence>
<evidence type="ECO:0000259" key="9">
    <source>
        <dbReference type="Pfam" id="PF07558"/>
    </source>
</evidence>
<dbReference type="Proteomes" id="UP001163846">
    <property type="component" value="Unassembled WGS sequence"/>
</dbReference>
<keyword evidence="11" id="KW-1185">Reference proteome</keyword>
<keyword evidence="7" id="KW-0131">Cell cycle</keyword>
<name>A0AA38NZE9_9AGAR</name>
<keyword evidence="8" id="KW-0137">Centromere</keyword>
<evidence type="ECO:0000256" key="1">
    <source>
        <dbReference type="ARBA" id="ARBA00004584"/>
    </source>
</evidence>
<evidence type="ECO:0000256" key="2">
    <source>
        <dbReference type="ARBA" id="ARBA00010845"/>
    </source>
</evidence>
<evidence type="ECO:0000256" key="8">
    <source>
        <dbReference type="ARBA" id="ARBA00023328"/>
    </source>
</evidence>
<keyword evidence="3" id="KW-0158">Chromosome</keyword>
<keyword evidence="4" id="KW-0132">Cell division</keyword>
<evidence type="ECO:0000256" key="3">
    <source>
        <dbReference type="ARBA" id="ARBA00022454"/>
    </source>
</evidence>
<keyword evidence="5" id="KW-0159">Chromosome partition</keyword>
<feature type="domain" description="Shugoshin N-terminal coiled-coil" evidence="9">
    <location>
        <begin position="25"/>
        <end position="68"/>
    </location>
</feature>
<dbReference type="Pfam" id="PF07558">
    <property type="entry name" value="Shugoshin_N"/>
    <property type="match status" value="1"/>
</dbReference>
<protein>
    <recommendedName>
        <fullName evidence="9">Shugoshin N-terminal coiled-coil domain-containing protein</fullName>
    </recommendedName>
</protein>
<evidence type="ECO:0000256" key="5">
    <source>
        <dbReference type="ARBA" id="ARBA00022829"/>
    </source>
</evidence>
<keyword evidence="6" id="KW-0175">Coiled coil</keyword>
<accession>A0AA38NZE9</accession>
<dbReference type="AlphaFoldDB" id="A0AA38NZE9"/>
<dbReference type="GO" id="GO:0051301">
    <property type="term" value="P:cell division"/>
    <property type="evidence" value="ECO:0007669"/>
    <property type="project" value="UniProtKB-KW"/>
</dbReference>
<organism evidence="10 11">
    <name type="scientific">Lentinula raphanica</name>
    <dbReference type="NCBI Taxonomy" id="153919"/>
    <lineage>
        <taxon>Eukaryota</taxon>
        <taxon>Fungi</taxon>
        <taxon>Dikarya</taxon>
        <taxon>Basidiomycota</taxon>
        <taxon>Agaricomycotina</taxon>
        <taxon>Agaricomycetes</taxon>
        <taxon>Agaricomycetidae</taxon>
        <taxon>Agaricales</taxon>
        <taxon>Marasmiineae</taxon>
        <taxon>Omphalotaceae</taxon>
        <taxon>Lentinula</taxon>
    </lineage>
</organism>
<sequence length="75" mass="8752">MNRRESRVSMNARQNDALSEFKSFKKKFLLANKHITKLNSTLSIRIEELNAQISSLYTENLRLRAQRLPRCAAET</sequence>
<dbReference type="InterPro" id="IPR011516">
    <property type="entry name" value="Shugoshin_N"/>
</dbReference>
<dbReference type="GO" id="GO:0000775">
    <property type="term" value="C:chromosome, centromeric region"/>
    <property type="evidence" value="ECO:0007669"/>
    <property type="project" value="UniProtKB-SubCell"/>
</dbReference>
<comment type="caution">
    <text evidence="10">The sequence shown here is derived from an EMBL/GenBank/DDBJ whole genome shotgun (WGS) entry which is preliminary data.</text>
</comment>
<reference evidence="10" key="1">
    <citation type="submission" date="2022-08" db="EMBL/GenBank/DDBJ databases">
        <authorList>
            <consortium name="DOE Joint Genome Institute"/>
            <person name="Min B."/>
            <person name="Riley R."/>
            <person name="Sierra-Patev S."/>
            <person name="Naranjo-Ortiz M."/>
            <person name="Looney B."/>
            <person name="Konkel Z."/>
            <person name="Slot J.C."/>
            <person name="Sakamoto Y."/>
            <person name="Steenwyk J.L."/>
            <person name="Rokas A."/>
            <person name="Carro J."/>
            <person name="Camarero S."/>
            <person name="Ferreira P."/>
            <person name="Molpeceres G."/>
            <person name="Ruiz-Duenas F.J."/>
            <person name="Serrano A."/>
            <person name="Henrissat B."/>
            <person name="Drula E."/>
            <person name="Hughes K.W."/>
            <person name="Mata J.L."/>
            <person name="Ishikawa N.K."/>
            <person name="Vargas-Isla R."/>
            <person name="Ushijima S."/>
            <person name="Smith C.A."/>
            <person name="Ahrendt S."/>
            <person name="Andreopoulos W."/>
            <person name="He G."/>
            <person name="Labutti K."/>
            <person name="Lipzen A."/>
            <person name="Ng V."/>
            <person name="Sandor L."/>
            <person name="Barry K."/>
            <person name="Martinez A.T."/>
            <person name="Xiao Y."/>
            <person name="Gibbons J.G."/>
            <person name="Terashima K."/>
            <person name="Hibbett D.S."/>
            <person name="Grigoriev I.V."/>
        </authorList>
    </citation>
    <scope>NUCLEOTIDE SEQUENCE</scope>
    <source>
        <strain evidence="10">TFB9207</strain>
    </source>
</reference>
<comment type="subcellular location">
    <subcellularLocation>
        <location evidence="1">Chromosome</location>
        <location evidence="1">Centromere</location>
    </subcellularLocation>
</comment>